<feature type="chain" id="PRO_5020422174" evidence="1">
    <location>
        <begin position="21"/>
        <end position="215"/>
    </location>
</feature>
<evidence type="ECO:0000313" key="3">
    <source>
        <dbReference type="Proteomes" id="UP000298631"/>
    </source>
</evidence>
<dbReference type="InterPro" id="IPR021409">
    <property type="entry name" value="DUF3047"/>
</dbReference>
<gene>
    <name evidence="2" type="ORF">EOK75_00735</name>
</gene>
<protein>
    <submittedName>
        <fullName evidence="2">DUF3047 domain-containing protein</fullName>
    </submittedName>
</protein>
<organism evidence="2 3">
    <name type="scientific">Pseudorhodobacter turbinis</name>
    <dbReference type="NCBI Taxonomy" id="2500533"/>
    <lineage>
        <taxon>Bacteria</taxon>
        <taxon>Pseudomonadati</taxon>
        <taxon>Pseudomonadota</taxon>
        <taxon>Alphaproteobacteria</taxon>
        <taxon>Rhodobacterales</taxon>
        <taxon>Paracoccaceae</taxon>
        <taxon>Pseudorhodobacter</taxon>
    </lineage>
</organism>
<dbReference type="AlphaFoldDB" id="A0A4P8EDN1"/>
<dbReference type="EMBL" id="CP039964">
    <property type="protein sequence ID" value="QCO54475.1"/>
    <property type="molecule type" value="Genomic_DNA"/>
</dbReference>
<dbReference type="Pfam" id="PF11249">
    <property type="entry name" value="DUF3047"/>
    <property type="match status" value="1"/>
</dbReference>
<reference evidence="2 3" key="1">
    <citation type="submission" date="2019-05" db="EMBL/GenBank/DDBJ databases">
        <title>Pseudorhodobacter turbinis sp. nov., isolated from the gut of the Korean turban shell.</title>
        <authorList>
            <person name="Jeong Y.-S."/>
            <person name="Kang W.-R."/>
            <person name="Bae J.-W."/>
        </authorList>
    </citation>
    <scope>NUCLEOTIDE SEQUENCE [LARGE SCALE GENOMIC DNA]</scope>
    <source>
        <strain evidence="2 3">S12M18</strain>
    </source>
</reference>
<name>A0A4P8EDN1_9RHOB</name>
<proteinExistence type="predicted"/>
<evidence type="ECO:0000313" key="2">
    <source>
        <dbReference type="EMBL" id="QCO54475.1"/>
    </source>
</evidence>
<keyword evidence="3" id="KW-1185">Reference proteome</keyword>
<sequence length="215" mass="22702">MFRILSAALIAASLAPAAMAEGVAFDKSWSTQRFSLFSSNKYGFKGRELSIASNGSVSLAYTRVAEPQWGAKSAKWSWAVSQSVPATDLAKKGGDDRNASLYFVFLPEAEAKALGAKADVRKLLTSSSARVLVYSWGDDRGRGTVLSSPYLGSRGKTILLRAAGTGNHAEQVNLTADYKRAFGGRAGALVGLAVSADSDDTKSRIRASITGLSLN</sequence>
<feature type="signal peptide" evidence="1">
    <location>
        <begin position="1"/>
        <end position="20"/>
    </location>
</feature>
<dbReference type="KEGG" id="pseb:EOK75_00735"/>
<accession>A0A4P8EDN1</accession>
<dbReference type="Proteomes" id="UP000298631">
    <property type="component" value="Chromosome"/>
</dbReference>
<dbReference type="OrthoDB" id="8443660at2"/>
<keyword evidence="1" id="KW-0732">Signal</keyword>
<evidence type="ECO:0000256" key="1">
    <source>
        <dbReference type="SAM" id="SignalP"/>
    </source>
</evidence>
<dbReference type="RefSeq" id="WP_137192159.1">
    <property type="nucleotide sequence ID" value="NZ_CP039964.1"/>
</dbReference>